<organism evidence="3 4">
    <name type="scientific">Cottoperca gobio</name>
    <name type="common">Frogmouth</name>
    <name type="synonym">Aphritis gobio</name>
    <dbReference type="NCBI Taxonomy" id="56716"/>
    <lineage>
        <taxon>Eukaryota</taxon>
        <taxon>Metazoa</taxon>
        <taxon>Chordata</taxon>
        <taxon>Craniata</taxon>
        <taxon>Vertebrata</taxon>
        <taxon>Euteleostomi</taxon>
        <taxon>Actinopterygii</taxon>
        <taxon>Neopterygii</taxon>
        <taxon>Teleostei</taxon>
        <taxon>Neoteleostei</taxon>
        <taxon>Acanthomorphata</taxon>
        <taxon>Eupercaria</taxon>
        <taxon>Perciformes</taxon>
        <taxon>Notothenioidei</taxon>
        <taxon>Bovichtidae</taxon>
        <taxon>Cottoperca</taxon>
    </lineage>
</organism>
<keyword evidence="3" id="KW-1185">Reference proteome</keyword>
<dbReference type="SMART" id="SM00409">
    <property type="entry name" value="IG"/>
    <property type="match status" value="4"/>
</dbReference>
<accession>A0A6J2S1C0</accession>
<dbReference type="AlphaFoldDB" id="A0A6J2S1C0"/>
<dbReference type="InterPro" id="IPR003599">
    <property type="entry name" value="Ig_sub"/>
</dbReference>
<proteinExistence type="predicted"/>
<dbReference type="RefSeq" id="XP_029317008.1">
    <property type="nucleotide sequence ID" value="XM_029461148.1"/>
</dbReference>
<dbReference type="GO" id="GO:0007155">
    <property type="term" value="P:cell adhesion"/>
    <property type="evidence" value="ECO:0007669"/>
    <property type="project" value="InterPro"/>
</dbReference>
<dbReference type="PROSITE" id="PS50835">
    <property type="entry name" value="IG_LIKE"/>
    <property type="match status" value="4"/>
</dbReference>
<gene>
    <name evidence="4" type="primary">LOC115027643</name>
</gene>
<dbReference type="SMART" id="SM00408">
    <property type="entry name" value="IGc2"/>
    <property type="match status" value="4"/>
</dbReference>
<dbReference type="SUPFAM" id="SSF48726">
    <property type="entry name" value="Immunoglobulin"/>
    <property type="match status" value="4"/>
</dbReference>
<feature type="transmembrane region" description="Helical" evidence="1">
    <location>
        <begin position="539"/>
        <end position="561"/>
    </location>
</feature>
<dbReference type="GO" id="GO:0005178">
    <property type="term" value="F:integrin binding"/>
    <property type="evidence" value="ECO:0007669"/>
    <property type="project" value="InterPro"/>
</dbReference>
<dbReference type="PRINTS" id="PR01832">
    <property type="entry name" value="VEGFRECEPTOR"/>
</dbReference>
<dbReference type="InParanoid" id="A0A6J2S1C0"/>
<dbReference type="Pfam" id="PF13927">
    <property type="entry name" value="Ig_3"/>
    <property type="match status" value="2"/>
</dbReference>
<feature type="domain" description="Ig-like" evidence="2">
    <location>
        <begin position="165"/>
        <end position="246"/>
    </location>
</feature>
<dbReference type="PANTHER" id="PTHR13771">
    <property type="entry name" value="INTERCELLULAR ADHESION MOLECULE"/>
    <property type="match status" value="1"/>
</dbReference>
<evidence type="ECO:0000256" key="1">
    <source>
        <dbReference type="SAM" id="Phobius"/>
    </source>
</evidence>
<dbReference type="InterPro" id="IPR013783">
    <property type="entry name" value="Ig-like_fold"/>
</dbReference>
<dbReference type="Gene3D" id="2.60.40.10">
    <property type="entry name" value="Immunoglobulins"/>
    <property type="match status" value="6"/>
</dbReference>
<evidence type="ECO:0000259" key="2">
    <source>
        <dbReference type="PROSITE" id="PS50835"/>
    </source>
</evidence>
<name>A0A6J2S1C0_COTGO</name>
<dbReference type="Proteomes" id="UP000504630">
    <property type="component" value="Chromosome 1"/>
</dbReference>
<dbReference type="KEGG" id="cgob:115027643"/>
<dbReference type="InterPro" id="IPR047012">
    <property type="entry name" value="ICAM_VCAM"/>
</dbReference>
<keyword evidence="1" id="KW-0472">Membrane</keyword>
<reference evidence="4" key="1">
    <citation type="submission" date="2025-08" db="UniProtKB">
        <authorList>
            <consortium name="RefSeq"/>
        </authorList>
    </citation>
    <scope>IDENTIFICATION</scope>
</reference>
<feature type="domain" description="Ig-like" evidence="2">
    <location>
        <begin position="341"/>
        <end position="440"/>
    </location>
</feature>
<protein>
    <submittedName>
        <fullName evidence="4">Hemicentin-2-like isoform X1</fullName>
    </submittedName>
</protein>
<dbReference type="OrthoDB" id="5843397at2759"/>
<dbReference type="PANTHER" id="PTHR13771:SF9">
    <property type="entry name" value="INTERCELLULAR ADHESION MOLECULE 5"/>
    <property type="match status" value="1"/>
</dbReference>
<evidence type="ECO:0000313" key="3">
    <source>
        <dbReference type="Proteomes" id="UP000504630"/>
    </source>
</evidence>
<dbReference type="InterPro" id="IPR007110">
    <property type="entry name" value="Ig-like_dom"/>
</dbReference>
<sequence length="574" mass="62967">MWKPLLETVQKTVRQFHGRLHKLTEWSISPLCYYTEQDGKQCCVRLSVTVYKPPDNVFFSVVNHTGPMIEGRQYTLQCAVQDVAPVENLNVTFYRGPTALGRLQPNNNAEKTPVTENFTLNITSSKEDDGVQYWCEAKLELGPEGPQQPPVVTSHKLTATVYYQPHLHGSSHPDPIIIPEGNPLQLNCSAVGNPRPSFNWTVPSDNPSPSNLSVLTINSVTSADNGLYTCCVSNNMGTLAVTFNVEVQDLNCTDKPEFTPSRLVVKHGDPTSASCSVCQKACIGHIFNVEASIGDSTKNGPTVSWTVDKLTEWSISPLCYYTDKDGKQCCVRLPITVYKPPDNVFFSVVNHTGPMIEGHQYTLQCAVQDVAPVENLNVTFYRGPTVLGRLQPNNNAEKTPVTENFTLNITSSKEDDGVLYWCEAELELGPEGPQQPPVVTSHKLTATVYYQPHLHGSPHPDPIIIPEGNPLQLNCSAVGNPRPSFNWTLPSDNPSPSNLSVLTINSVTSADNGLYTCCVSNNMGTHAVRFNVEVQANHIPIILGAIAVAVAVILILAGVGYHRFHRHNRTDSTT</sequence>
<feature type="domain" description="Ig-like" evidence="2">
    <location>
        <begin position="452"/>
        <end position="535"/>
    </location>
</feature>
<dbReference type="GeneID" id="115027643"/>
<dbReference type="InterPro" id="IPR003598">
    <property type="entry name" value="Ig_sub2"/>
</dbReference>
<evidence type="ECO:0000313" key="4">
    <source>
        <dbReference type="RefSeq" id="XP_029317008.1"/>
    </source>
</evidence>
<dbReference type="InterPro" id="IPR036179">
    <property type="entry name" value="Ig-like_dom_sf"/>
</dbReference>
<keyword evidence="1" id="KW-0812">Transmembrane</keyword>
<feature type="domain" description="Ig-like" evidence="2">
    <location>
        <begin position="54"/>
        <end position="153"/>
    </location>
</feature>
<keyword evidence="1" id="KW-1133">Transmembrane helix</keyword>